<evidence type="ECO:0000256" key="8">
    <source>
        <dbReference type="ARBA" id="ARBA00023012"/>
    </source>
</evidence>
<dbReference type="SMART" id="SM00387">
    <property type="entry name" value="HATPase_c"/>
    <property type="match status" value="1"/>
</dbReference>
<evidence type="ECO:0000256" key="4">
    <source>
        <dbReference type="ARBA" id="ARBA00022679"/>
    </source>
</evidence>
<dbReference type="Gene3D" id="1.10.287.130">
    <property type="match status" value="1"/>
</dbReference>
<dbReference type="Proteomes" id="UP001155128">
    <property type="component" value="Unassembled WGS sequence"/>
</dbReference>
<keyword evidence="7" id="KW-0067">ATP-binding</keyword>
<proteinExistence type="predicted"/>
<protein>
    <recommendedName>
        <fullName evidence="2">histidine kinase</fullName>
        <ecNumber evidence="2">2.7.13.3</ecNumber>
    </recommendedName>
</protein>
<evidence type="ECO:0000259" key="13">
    <source>
        <dbReference type="PROSITE" id="PS50113"/>
    </source>
</evidence>
<dbReference type="SMART" id="SM00091">
    <property type="entry name" value="PAS"/>
    <property type="match status" value="4"/>
</dbReference>
<evidence type="ECO:0000259" key="10">
    <source>
        <dbReference type="PROSITE" id="PS50109"/>
    </source>
</evidence>
<feature type="modified residue" description="4-aspartylphosphate" evidence="9">
    <location>
        <position position="795"/>
    </location>
</feature>
<dbReference type="InterPro" id="IPR001610">
    <property type="entry name" value="PAC"/>
</dbReference>
<evidence type="ECO:0000256" key="5">
    <source>
        <dbReference type="ARBA" id="ARBA00022741"/>
    </source>
</evidence>
<keyword evidence="4" id="KW-0808">Transferase</keyword>
<dbReference type="Gene3D" id="3.30.450.20">
    <property type="entry name" value="PAS domain"/>
    <property type="match status" value="4"/>
</dbReference>
<dbReference type="Gene3D" id="3.30.565.10">
    <property type="entry name" value="Histidine kinase-like ATPase, C-terminal domain"/>
    <property type="match status" value="1"/>
</dbReference>
<dbReference type="InterPro" id="IPR004358">
    <property type="entry name" value="Sig_transdc_His_kin-like_C"/>
</dbReference>
<evidence type="ECO:0000256" key="6">
    <source>
        <dbReference type="ARBA" id="ARBA00022777"/>
    </source>
</evidence>
<dbReference type="SUPFAM" id="SSF47384">
    <property type="entry name" value="Homodimeric domain of signal transducing histidine kinase"/>
    <property type="match status" value="1"/>
</dbReference>
<dbReference type="InterPro" id="IPR011006">
    <property type="entry name" value="CheY-like_superfamily"/>
</dbReference>
<dbReference type="InterPro" id="IPR000014">
    <property type="entry name" value="PAS"/>
</dbReference>
<dbReference type="SMART" id="SM00388">
    <property type="entry name" value="HisKA"/>
    <property type="match status" value="1"/>
</dbReference>
<dbReference type="SMART" id="SM00448">
    <property type="entry name" value="REC"/>
    <property type="match status" value="1"/>
</dbReference>
<evidence type="ECO:0000259" key="11">
    <source>
        <dbReference type="PROSITE" id="PS50110"/>
    </source>
</evidence>
<dbReference type="Pfam" id="PF02518">
    <property type="entry name" value="HATPase_c"/>
    <property type="match status" value="1"/>
</dbReference>
<keyword evidence="15" id="KW-1185">Reference proteome</keyword>
<dbReference type="InterPro" id="IPR001789">
    <property type="entry name" value="Sig_transdc_resp-reg_receiver"/>
</dbReference>
<dbReference type="Pfam" id="PF00512">
    <property type="entry name" value="HisKA"/>
    <property type="match status" value="1"/>
</dbReference>
<keyword evidence="5" id="KW-0547">Nucleotide-binding</keyword>
<comment type="caution">
    <text evidence="14">The sequence shown here is derived from an EMBL/GenBank/DDBJ whole genome shotgun (WGS) entry which is preliminary data.</text>
</comment>
<evidence type="ECO:0000256" key="7">
    <source>
        <dbReference type="ARBA" id="ARBA00022840"/>
    </source>
</evidence>
<name>A0A9X2EGJ3_9SPHN</name>
<dbReference type="SUPFAM" id="SSF52172">
    <property type="entry name" value="CheY-like"/>
    <property type="match status" value="1"/>
</dbReference>
<evidence type="ECO:0000256" key="9">
    <source>
        <dbReference type="PROSITE-ProRule" id="PRU00169"/>
    </source>
</evidence>
<dbReference type="SUPFAM" id="SSF55785">
    <property type="entry name" value="PYP-like sensor domain (PAS domain)"/>
    <property type="match status" value="4"/>
</dbReference>
<dbReference type="Pfam" id="PF13188">
    <property type="entry name" value="PAS_8"/>
    <property type="match status" value="1"/>
</dbReference>
<feature type="domain" description="PAC" evidence="13">
    <location>
        <begin position="443"/>
        <end position="494"/>
    </location>
</feature>
<dbReference type="InterPro" id="IPR000700">
    <property type="entry name" value="PAS-assoc_C"/>
</dbReference>
<dbReference type="PRINTS" id="PR00344">
    <property type="entry name" value="BCTRLSENSOR"/>
</dbReference>
<evidence type="ECO:0000313" key="14">
    <source>
        <dbReference type="EMBL" id="MCM8557625.1"/>
    </source>
</evidence>
<dbReference type="Pfam" id="PF00072">
    <property type="entry name" value="Response_reg"/>
    <property type="match status" value="1"/>
</dbReference>
<dbReference type="SUPFAM" id="SSF55874">
    <property type="entry name" value="ATPase domain of HSP90 chaperone/DNA topoisomerase II/histidine kinase"/>
    <property type="match status" value="1"/>
</dbReference>
<feature type="domain" description="Histidine kinase" evidence="10">
    <location>
        <begin position="514"/>
        <end position="725"/>
    </location>
</feature>
<dbReference type="PANTHER" id="PTHR43065:SF46">
    <property type="entry name" value="C4-DICARBOXYLATE TRANSPORT SENSOR PROTEIN DCTB"/>
    <property type="match status" value="1"/>
</dbReference>
<evidence type="ECO:0000313" key="15">
    <source>
        <dbReference type="Proteomes" id="UP001155128"/>
    </source>
</evidence>
<keyword evidence="6" id="KW-0418">Kinase</keyword>
<dbReference type="InterPro" id="IPR036097">
    <property type="entry name" value="HisK_dim/P_sf"/>
</dbReference>
<accession>A0A9X2EGJ3</accession>
<dbReference type="PROSITE" id="PS50112">
    <property type="entry name" value="PAS"/>
    <property type="match status" value="2"/>
</dbReference>
<evidence type="ECO:0000256" key="3">
    <source>
        <dbReference type="ARBA" id="ARBA00022553"/>
    </source>
</evidence>
<dbReference type="PANTHER" id="PTHR43065">
    <property type="entry name" value="SENSOR HISTIDINE KINASE"/>
    <property type="match status" value="1"/>
</dbReference>
<reference evidence="14" key="1">
    <citation type="submission" date="2022-06" db="EMBL/GenBank/DDBJ databases">
        <title>Sphingomicrobium sedimins sp. nov., a marine bacterium isolated from tidal flat.</title>
        <authorList>
            <person name="Kim C.-H."/>
            <person name="Yoo Y."/>
            <person name="Kim J.-J."/>
        </authorList>
    </citation>
    <scope>NUCLEOTIDE SEQUENCE</scope>
    <source>
        <strain evidence="14">GRR-S6-50</strain>
    </source>
</reference>
<keyword evidence="8" id="KW-0902">Two-component regulatory system</keyword>
<keyword evidence="3 9" id="KW-0597">Phosphoprotein</keyword>
<comment type="catalytic activity">
    <reaction evidence="1">
        <text>ATP + protein L-histidine = ADP + protein N-phospho-L-histidine.</text>
        <dbReference type="EC" id="2.7.13.3"/>
    </reaction>
</comment>
<dbReference type="GO" id="GO:0005524">
    <property type="term" value="F:ATP binding"/>
    <property type="evidence" value="ECO:0007669"/>
    <property type="project" value="UniProtKB-KW"/>
</dbReference>
<dbReference type="PROSITE" id="PS50110">
    <property type="entry name" value="RESPONSE_REGULATORY"/>
    <property type="match status" value="1"/>
</dbReference>
<dbReference type="SMART" id="SM00086">
    <property type="entry name" value="PAC"/>
    <property type="match status" value="4"/>
</dbReference>
<evidence type="ECO:0000256" key="1">
    <source>
        <dbReference type="ARBA" id="ARBA00000085"/>
    </source>
</evidence>
<feature type="domain" description="Response regulatory" evidence="11">
    <location>
        <begin position="745"/>
        <end position="862"/>
    </location>
</feature>
<dbReference type="GO" id="GO:0000155">
    <property type="term" value="F:phosphorelay sensor kinase activity"/>
    <property type="evidence" value="ECO:0007669"/>
    <property type="project" value="InterPro"/>
</dbReference>
<evidence type="ECO:0000259" key="12">
    <source>
        <dbReference type="PROSITE" id="PS50112"/>
    </source>
</evidence>
<feature type="domain" description="PAS" evidence="12">
    <location>
        <begin position="246"/>
        <end position="319"/>
    </location>
</feature>
<dbReference type="PROSITE" id="PS50113">
    <property type="entry name" value="PAC"/>
    <property type="match status" value="3"/>
</dbReference>
<dbReference type="CDD" id="cd00082">
    <property type="entry name" value="HisKA"/>
    <property type="match status" value="1"/>
</dbReference>
<dbReference type="InterPro" id="IPR013656">
    <property type="entry name" value="PAS_4"/>
</dbReference>
<dbReference type="RefSeq" id="WP_252113841.1">
    <property type="nucleotide sequence ID" value="NZ_JAMSHT010000001.1"/>
</dbReference>
<dbReference type="InterPro" id="IPR005467">
    <property type="entry name" value="His_kinase_dom"/>
</dbReference>
<dbReference type="NCBIfam" id="TIGR00229">
    <property type="entry name" value="sensory_box"/>
    <property type="match status" value="4"/>
</dbReference>
<gene>
    <name evidence="14" type="ORF">NDO55_07300</name>
</gene>
<organism evidence="14 15">
    <name type="scientific">Sphingomicrobium sediminis</name>
    <dbReference type="NCBI Taxonomy" id="2950949"/>
    <lineage>
        <taxon>Bacteria</taxon>
        <taxon>Pseudomonadati</taxon>
        <taxon>Pseudomonadota</taxon>
        <taxon>Alphaproteobacteria</taxon>
        <taxon>Sphingomonadales</taxon>
        <taxon>Sphingomonadaceae</taxon>
        <taxon>Sphingomicrobium</taxon>
    </lineage>
</organism>
<dbReference type="AlphaFoldDB" id="A0A9X2EGJ3"/>
<dbReference type="EC" id="2.7.13.3" evidence="2"/>
<dbReference type="InterPro" id="IPR035965">
    <property type="entry name" value="PAS-like_dom_sf"/>
</dbReference>
<dbReference type="CDD" id="cd00156">
    <property type="entry name" value="REC"/>
    <property type="match status" value="1"/>
</dbReference>
<feature type="domain" description="PAC" evidence="13">
    <location>
        <begin position="319"/>
        <end position="370"/>
    </location>
</feature>
<dbReference type="Pfam" id="PF08448">
    <property type="entry name" value="PAS_4"/>
    <property type="match status" value="3"/>
</dbReference>
<feature type="domain" description="PAS" evidence="12">
    <location>
        <begin position="371"/>
        <end position="423"/>
    </location>
</feature>
<feature type="domain" description="PAC" evidence="13">
    <location>
        <begin position="72"/>
        <end position="128"/>
    </location>
</feature>
<dbReference type="CDD" id="cd00130">
    <property type="entry name" value="PAS"/>
    <property type="match status" value="3"/>
</dbReference>
<dbReference type="InterPro" id="IPR036890">
    <property type="entry name" value="HATPase_C_sf"/>
</dbReference>
<evidence type="ECO:0000256" key="2">
    <source>
        <dbReference type="ARBA" id="ARBA00012438"/>
    </source>
</evidence>
<dbReference type="InterPro" id="IPR003661">
    <property type="entry name" value="HisK_dim/P_dom"/>
</dbReference>
<sequence>MTAMDALFDEFFARSPVPFFVKDLDGRFVRLNAAADALFVEREGSALGTHYSDHMDEGTAASIAAVDQAILGTGEPQLRRQTFVVGGEERYALAATFPLRDEAGEIAHFGVVILETTEAVKTEKRFRALSEHHPVAMLIARLEDNEVLLANPAFFELIGIPGEHDAAKISKARWLASAEEHEDYRRAVLSEKDRDIYECRVRHASGDWFWASVSWRRIDYDGEPAVVVSVVDIGDKKEAEAKLLDSEARLKAFLDHAPVAMYLKDADDRYAVVNKFIAQIFQRPAKDVIGMTPPQLLDPQSAKEAAEVDAIIRETREPHVREATFETPAGPRSTLSIRFPVIDEEGEIRYIGGVILDTSEVKQAEAAMRESETRLNAFLQNAPMTMFMKDEDGRFLIMNEEGGRQLAMDPEDIIGKTVEEVSPMIAKAGEPYEAEVRKTGKPVTVQQEYRLEHGRAVGLNIRFPIPDVNGEMTRVGGVFMDVTKQVVAEEELTRSRDALHQSEKMNALGSLLAGVSHELNNPLAIVVGEAAILEEEAEGTEAGEAAARIKKAAERCGRIVQTFLAMARQKEPQRTETDLNALIKSSLELAAYGLRSDGIEVVEELDPDLPKLSADPDQIAQVLLNLIMNASQALQLCEGERRLMIRTSRTNDGMARIDLIDNGPGVPEDIRRRIFEPFFTTKSVGSGTGIGLSFSHGIAEAHGGALSLEPSEAGAHFRLELPIGEGEERVEEVTPTPTPVEGGKRVLVVDDEEELAGTLKRMLEREGMQVEIAVGGAQAIATLEEGGAFDLILSDLRMPDVDGPAFYRWIEENRPEYAKRFGVVTGDILGPSATRFLSDVDLPVLEKPFSRGRLRALIESFF</sequence>
<dbReference type="Gene3D" id="3.40.50.2300">
    <property type="match status" value="1"/>
</dbReference>
<dbReference type="EMBL" id="JAMSHT010000001">
    <property type="protein sequence ID" value="MCM8557625.1"/>
    <property type="molecule type" value="Genomic_DNA"/>
</dbReference>
<dbReference type="InterPro" id="IPR003594">
    <property type="entry name" value="HATPase_dom"/>
</dbReference>
<dbReference type="PROSITE" id="PS50109">
    <property type="entry name" value="HIS_KIN"/>
    <property type="match status" value="1"/>
</dbReference>